<dbReference type="PRINTS" id="PR00344">
    <property type="entry name" value="BCTRLSENSOR"/>
</dbReference>
<evidence type="ECO:0000256" key="5">
    <source>
        <dbReference type="ARBA" id="ARBA00022777"/>
    </source>
</evidence>
<keyword evidence="4" id="KW-0808">Transferase</keyword>
<evidence type="ECO:0000259" key="9">
    <source>
        <dbReference type="PROSITE" id="PS50109"/>
    </source>
</evidence>
<dbReference type="GO" id="GO:0000155">
    <property type="term" value="F:phosphorelay sensor kinase activity"/>
    <property type="evidence" value="ECO:0007669"/>
    <property type="project" value="TreeGrafter"/>
</dbReference>
<dbReference type="CDD" id="cd00075">
    <property type="entry name" value="HATPase"/>
    <property type="match status" value="1"/>
</dbReference>
<keyword evidence="5" id="KW-0418">Kinase</keyword>
<accession>A0A6I5N701</accession>
<dbReference type="SUPFAM" id="SSF55874">
    <property type="entry name" value="ATPase domain of HSP90 chaperone/DNA topoisomerase II/histidine kinase"/>
    <property type="match status" value="1"/>
</dbReference>
<evidence type="ECO:0000313" key="10">
    <source>
        <dbReference type="EMBL" id="NEG69581.1"/>
    </source>
</evidence>
<dbReference type="InterPro" id="IPR003594">
    <property type="entry name" value="HATPase_dom"/>
</dbReference>
<evidence type="ECO:0000256" key="6">
    <source>
        <dbReference type="ARBA" id="ARBA00023012"/>
    </source>
</evidence>
<keyword evidence="3" id="KW-0597">Phosphoprotein</keyword>
<dbReference type="RefSeq" id="WP_163227130.1">
    <property type="nucleotide sequence ID" value="NZ_VYSG01000001.1"/>
</dbReference>
<keyword evidence="11" id="KW-1185">Reference proteome</keyword>
<comment type="catalytic activity">
    <reaction evidence="1">
        <text>ATP + protein L-histidine = ADP + protein N-phospho-L-histidine.</text>
        <dbReference type="EC" id="2.7.13.3"/>
    </reaction>
</comment>
<dbReference type="GO" id="GO:0004721">
    <property type="term" value="F:phosphoprotein phosphatase activity"/>
    <property type="evidence" value="ECO:0007669"/>
    <property type="project" value="TreeGrafter"/>
</dbReference>
<sequence length="432" mass="46910">MVALNASTFIFAAFFLLALGAVIGLLVFVYGLVEPWLSRLFGGASVRDTVDGWFSRRRRRLHAGDDDDDDDSDDLDDSTATLLSMLPAAAVVVDDDDEVVRANPEAYRLGVVVDDAIGIPAIREAVGKVRAKGGRMMLDVTTDTPEVFAHTADDGHVEKTAVAPDDDQSTVSRPNWLKVTVGRINEQFVVVLLDDVSESIRFQQTRDDFIENVSRQLLKPGDELNRLADTLEAGHLSEEEVATDAREVRRATLHVEHMVADLLMLIRAQEPVSPSDANRINVMAQVRAAIDGTLVAHAAAERNISIHVSGDDSLEIHGEPSQIRTALGKMLDNAVVYSPDGATVSVVVSKSRHGHDAVIRILDRGVGIPADEQGRIFERFFRGSNQSERTSDGVGLGLAIVKHVALTHHGTVTVWSRPGQGTTFTLLLPLAK</sequence>
<dbReference type="PANTHER" id="PTHR45453">
    <property type="entry name" value="PHOSPHATE REGULON SENSOR PROTEIN PHOR"/>
    <property type="match status" value="1"/>
</dbReference>
<keyword evidence="6" id="KW-0902">Two-component regulatory system</keyword>
<feature type="domain" description="Histidine kinase" evidence="9">
    <location>
        <begin position="212"/>
        <end position="432"/>
    </location>
</feature>
<organism evidence="10 11">
    <name type="scientific">Bifidobacterium choloepi</name>
    <dbReference type="NCBI Taxonomy" id="2614131"/>
    <lineage>
        <taxon>Bacteria</taxon>
        <taxon>Bacillati</taxon>
        <taxon>Actinomycetota</taxon>
        <taxon>Actinomycetes</taxon>
        <taxon>Bifidobacteriales</taxon>
        <taxon>Bifidobacteriaceae</taxon>
        <taxon>Bifidobacterium</taxon>
    </lineage>
</organism>
<evidence type="ECO:0000256" key="4">
    <source>
        <dbReference type="ARBA" id="ARBA00022679"/>
    </source>
</evidence>
<evidence type="ECO:0000256" key="1">
    <source>
        <dbReference type="ARBA" id="ARBA00000085"/>
    </source>
</evidence>
<dbReference type="InterPro" id="IPR005467">
    <property type="entry name" value="His_kinase_dom"/>
</dbReference>
<dbReference type="PROSITE" id="PS50109">
    <property type="entry name" value="HIS_KIN"/>
    <property type="match status" value="1"/>
</dbReference>
<evidence type="ECO:0000313" key="11">
    <source>
        <dbReference type="Proteomes" id="UP000469292"/>
    </source>
</evidence>
<dbReference type="GO" id="GO:0016036">
    <property type="term" value="P:cellular response to phosphate starvation"/>
    <property type="evidence" value="ECO:0007669"/>
    <property type="project" value="TreeGrafter"/>
</dbReference>
<evidence type="ECO:0000256" key="8">
    <source>
        <dbReference type="SAM" id="Phobius"/>
    </source>
</evidence>
<dbReference type="EC" id="2.7.13.3" evidence="2"/>
<evidence type="ECO:0000256" key="7">
    <source>
        <dbReference type="ARBA" id="ARBA00039401"/>
    </source>
</evidence>
<comment type="caution">
    <text evidence="10">The sequence shown here is derived from an EMBL/GenBank/DDBJ whole genome shotgun (WGS) entry which is preliminary data.</text>
</comment>
<feature type="transmembrane region" description="Helical" evidence="8">
    <location>
        <begin position="6"/>
        <end position="33"/>
    </location>
</feature>
<dbReference type="InterPro" id="IPR004358">
    <property type="entry name" value="Sig_transdc_His_kin-like_C"/>
</dbReference>
<keyword evidence="8" id="KW-0472">Membrane</keyword>
<dbReference type="InterPro" id="IPR050351">
    <property type="entry name" value="BphY/WalK/GraS-like"/>
</dbReference>
<dbReference type="Gene3D" id="3.30.565.10">
    <property type="entry name" value="Histidine kinase-like ATPase, C-terminal domain"/>
    <property type="match status" value="1"/>
</dbReference>
<keyword evidence="8" id="KW-1133">Transmembrane helix</keyword>
<evidence type="ECO:0000256" key="3">
    <source>
        <dbReference type="ARBA" id="ARBA00022553"/>
    </source>
</evidence>
<dbReference type="GO" id="GO:0005886">
    <property type="term" value="C:plasma membrane"/>
    <property type="evidence" value="ECO:0007669"/>
    <property type="project" value="TreeGrafter"/>
</dbReference>
<protein>
    <recommendedName>
        <fullName evidence="7">Sensor-like histidine kinase SenX3</fullName>
        <ecNumber evidence="2">2.7.13.3</ecNumber>
    </recommendedName>
</protein>
<name>A0A6I5N701_9BIFI</name>
<keyword evidence="8" id="KW-0812">Transmembrane</keyword>
<dbReference type="AlphaFoldDB" id="A0A6I5N701"/>
<dbReference type="Pfam" id="PF02518">
    <property type="entry name" value="HATPase_c"/>
    <property type="match status" value="1"/>
</dbReference>
<gene>
    <name evidence="10" type="ORF">F6S87_02885</name>
</gene>
<proteinExistence type="predicted"/>
<evidence type="ECO:0000256" key="2">
    <source>
        <dbReference type="ARBA" id="ARBA00012438"/>
    </source>
</evidence>
<dbReference type="SMART" id="SM00387">
    <property type="entry name" value="HATPase_c"/>
    <property type="match status" value="1"/>
</dbReference>
<dbReference type="PANTHER" id="PTHR45453:SF1">
    <property type="entry name" value="PHOSPHATE REGULON SENSOR PROTEIN PHOR"/>
    <property type="match status" value="1"/>
</dbReference>
<dbReference type="EMBL" id="VYSG01000001">
    <property type="protein sequence ID" value="NEG69581.1"/>
    <property type="molecule type" value="Genomic_DNA"/>
</dbReference>
<reference evidence="10 11" key="1">
    <citation type="submission" date="2019-09" db="EMBL/GenBank/DDBJ databases">
        <title>Phylogenetic characterization of a novel taxon of the genus Bifidobacterium: Bifidobacterium choloepi sp. nov.</title>
        <authorList>
            <person name="Modesto M."/>
            <person name="Satti M."/>
        </authorList>
    </citation>
    <scope>NUCLEOTIDE SEQUENCE [LARGE SCALE GENOMIC DNA]</scope>
    <source>
        <strain evidence="10 11">BRDM6</strain>
    </source>
</reference>
<dbReference type="InterPro" id="IPR036890">
    <property type="entry name" value="HATPase_C_sf"/>
</dbReference>
<dbReference type="Proteomes" id="UP000469292">
    <property type="component" value="Unassembled WGS sequence"/>
</dbReference>